<dbReference type="EMBL" id="CM003100">
    <property type="protein sequence ID" value="KUI67194.1"/>
    <property type="molecule type" value="Genomic_DNA"/>
</dbReference>
<gene>
    <name evidence="1" type="ORF">VM1G_11456</name>
</gene>
<reference evidence="1" key="1">
    <citation type="submission" date="2014-12" db="EMBL/GenBank/DDBJ databases">
        <title>Genome Sequence of Valsa Canker Pathogens Uncovers a Specific Adaption of Colonization on Woody Bark.</title>
        <authorList>
            <person name="Yin Z."/>
            <person name="Liu H."/>
            <person name="Gao X."/>
            <person name="Li Z."/>
            <person name="Song N."/>
            <person name="Ke X."/>
            <person name="Dai Q."/>
            <person name="Wu Y."/>
            <person name="Sun Y."/>
            <person name="Xu J.-R."/>
            <person name="Kang Z.K."/>
            <person name="Wang L."/>
            <person name="Huang L."/>
        </authorList>
    </citation>
    <scope>NUCLEOTIDE SEQUENCE [LARGE SCALE GENOMIC DNA]</scope>
    <source>
        <strain evidence="1">03-8</strain>
    </source>
</reference>
<organism evidence="1 2">
    <name type="scientific">Cytospora mali</name>
    <name type="common">Apple Valsa canker fungus</name>
    <name type="synonym">Valsa mali</name>
    <dbReference type="NCBI Taxonomy" id="578113"/>
    <lineage>
        <taxon>Eukaryota</taxon>
        <taxon>Fungi</taxon>
        <taxon>Dikarya</taxon>
        <taxon>Ascomycota</taxon>
        <taxon>Pezizomycotina</taxon>
        <taxon>Sordariomycetes</taxon>
        <taxon>Sordariomycetidae</taxon>
        <taxon>Diaporthales</taxon>
        <taxon>Cytosporaceae</taxon>
        <taxon>Cytospora</taxon>
    </lineage>
</organism>
<dbReference type="AlphaFoldDB" id="A0A194VSL7"/>
<evidence type="ECO:0000313" key="2">
    <source>
        <dbReference type="Proteomes" id="UP000078559"/>
    </source>
</evidence>
<keyword evidence="2" id="KW-1185">Reference proteome</keyword>
<protein>
    <submittedName>
        <fullName evidence="1">Uncharacterized protein</fullName>
    </submittedName>
</protein>
<proteinExistence type="predicted"/>
<dbReference type="Proteomes" id="UP000078559">
    <property type="component" value="Chromosome 3"/>
</dbReference>
<name>A0A194VSL7_CYTMA</name>
<accession>A0A194VSL7</accession>
<sequence length="91" mass="10446">MPANVDRLSEAGDEWAGILENWETGLTKSSSSMETPVQLRQQWRNLLQQYSRKFNSVIQTRSDFESDSSIPPQPFAPWAVDNIDHNIPDRL</sequence>
<evidence type="ECO:0000313" key="1">
    <source>
        <dbReference type="EMBL" id="KUI67194.1"/>
    </source>
</evidence>